<dbReference type="EMBL" id="KB707099">
    <property type="protein sequence ID" value="EMR64247.1"/>
    <property type="molecule type" value="Genomic_DNA"/>
</dbReference>
<sequence>MADIPGGLPATSNGKAASMSRPIAARAPAPTGSPGIKGPRAIMQERAAREAAREKQREERERMEREHAEAEARAQDEAIRRETERRAAAAAAAAGAGHVSSGTGADVPSTSRRPVQTSTGRARADDGNRGGAYPTAPGDSQAQGTQRHTRATSAPSQPVPGATTSGAAGNQPQAGEASGSASRARSSFPHAFERWENLSAHWEGLTNFWIRRLQQNAQEIGEDPVSQQLARQVTDLSSAGANLFHAVVELQRLRASSERKFQRWFFETRSELERNQEVTAMLEAALEEERRTRADAIREALATEQGSSKLQQQLAEARKELVISKEEARRAWDELGRRENEERERTTSLQMGHPTIVGGVQVVPMTQGMGRSDSTQRDPRSYGQAAPAEYAHQSPSSRSARPEYTQAPAVQPTATSASGSAAYQAQPSVHHQQSYPSEGGYSEGEY</sequence>
<dbReference type="OrthoDB" id="5945798at2759"/>
<dbReference type="STRING" id="1287681.M7SJA7"/>
<organism evidence="2 3">
    <name type="scientific">Eutypa lata (strain UCR-EL1)</name>
    <name type="common">Grapevine dieback disease fungus</name>
    <name type="synonym">Eutypa armeniacae</name>
    <dbReference type="NCBI Taxonomy" id="1287681"/>
    <lineage>
        <taxon>Eukaryota</taxon>
        <taxon>Fungi</taxon>
        <taxon>Dikarya</taxon>
        <taxon>Ascomycota</taxon>
        <taxon>Pezizomycotina</taxon>
        <taxon>Sordariomycetes</taxon>
        <taxon>Xylariomycetidae</taxon>
        <taxon>Xylariales</taxon>
        <taxon>Diatrypaceae</taxon>
        <taxon>Eutypa</taxon>
    </lineage>
</organism>
<dbReference type="KEGG" id="ela:UCREL1_8786"/>
<protein>
    <submittedName>
        <fullName evidence="2">Uncharacterized protein</fullName>
    </submittedName>
</protein>
<name>M7SJA7_EUTLA</name>
<gene>
    <name evidence="2" type="ORF">UCREL1_8786</name>
</gene>
<evidence type="ECO:0000313" key="3">
    <source>
        <dbReference type="Proteomes" id="UP000012174"/>
    </source>
</evidence>
<proteinExistence type="predicted"/>
<feature type="region of interest" description="Disordered" evidence="1">
    <location>
        <begin position="1"/>
        <end position="185"/>
    </location>
</feature>
<feature type="compositionally biased region" description="Polar residues" evidence="1">
    <location>
        <begin position="412"/>
        <end position="436"/>
    </location>
</feature>
<feature type="compositionally biased region" description="Basic and acidic residues" evidence="1">
    <location>
        <begin position="46"/>
        <end position="87"/>
    </location>
</feature>
<dbReference type="HOGENOM" id="CLU_007593_1_2_1"/>
<feature type="compositionally biased region" description="Polar residues" evidence="1">
    <location>
        <begin position="138"/>
        <end position="173"/>
    </location>
</feature>
<evidence type="ECO:0000256" key="1">
    <source>
        <dbReference type="SAM" id="MobiDB-lite"/>
    </source>
</evidence>
<feature type="compositionally biased region" description="Polar residues" evidence="1">
    <location>
        <begin position="100"/>
        <end position="119"/>
    </location>
</feature>
<dbReference type="Proteomes" id="UP000012174">
    <property type="component" value="Unassembled WGS sequence"/>
</dbReference>
<dbReference type="eggNOG" id="ENOG502R2UZ">
    <property type="taxonomic scope" value="Eukaryota"/>
</dbReference>
<feature type="compositionally biased region" description="Low complexity" evidence="1">
    <location>
        <begin position="174"/>
        <end position="185"/>
    </location>
</feature>
<accession>M7SJA7</accession>
<feature type="compositionally biased region" description="Low complexity" evidence="1">
    <location>
        <begin position="88"/>
        <end position="97"/>
    </location>
</feature>
<feature type="region of interest" description="Disordered" evidence="1">
    <location>
        <begin position="366"/>
        <end position="446"/>
    </location>
</feature>
<dbReference type="OMA" id="MEHNTEV"/>
<evidence type="ECO:0000313" key="2">
    <source>
        <dbReference type="EMBL" id="EMR64247.1"/>
    </source>
</evidence>
<dbReference type="AlphaFoldDB" id="M7SJA7"/>
<keyword evidence="3" id="KW-1185">Reference proteome</keyword>
<reference evidence="3" key="1">
    <citation type="journal article" date="2013" name="Genome Announc.">
        <title>Draft genome sequence of the grapevine dieback fungus Eutypa lata UCR-EL1.</title>
        <authorList>
            <person name="Blanco-Ulate B."/>
            <person name="Rolshausen P.E."/>
            <person name="Cantu D."/>
        </authorList>
    </citation>
    <scope>NUCLEOTIDE SEQUENCE [LARGE SCALE GENOMIC DNA]</scope>
    <source>
        <strain evidence="3">UCR-EL1</strain>
    </source>
</reference>